<feature type="region of interest" description="Disordered" evidence="1">
    <location>
        <begin position="175"/>
        <end position="209"/>
    </location>
</feature>
<reference evidence="2" key="2">
    <citation type="submission" date="2025-09" db="UniProtKB">
        <authorList>
            <consortium name="Ensembl"/>
        </authorList>
    </citation>
    <scope>IDENTIFICATION</scope>
</reference>
<feature type="region of interest" description="Disordered" evidence="1">
    <location>
        <begin position="572"/>
        <end position="610"/>
    </location>
</feature>
<feature type="region of interest" description="Disordered" evidence="1">
    <location>
        <begin position="1176"/>
        <end position="1268"/>
    </location>
</feature>
<feature type="compositionally biased region" description="Polar residues" evidence="1">
    <location>
        <begin position="1241"/>
        <end position="1254"/>
    </location>
</feature>
<feature type="region of interest" description="Disordered" evidence="1">
    <location>
        <begin position="859"/>
        <end position="893"/>
    </location>
</feature>
<proteinExistence type="predicted"/>
<reference evidence="2" key="1">
    <citation type="submission" date="2025-08" db="UniProtKB">
        <authorList>
            <consortium name="Ensembl"/>
        </authorList>
    </citation>
    <scope>IDENTIFICATION</scope>
</reference>
<evidence type="ECO:0000313" key="2">
    <source>
        <dbReference type="Ensembl" id="ENSDLAP00005078411.1"/>
    </source>
</evidence>
<feature type="compositionally biased region" description="Polar residues" evidence="1">
    <location>
        <begin position="1179"/>
        <end position="1201"/>
    </location>
</feature>
<evidence type="ECO:0000313" key="3">
    <source>
        <dbReference type="Proteomes" id="UP000694389"/>
    </source>
</evidence>
<feature type="region of interest" description="Disordered" evidence="1">
    <location>
        <begin position="1"/>
        <end position="21"/>
    </location>
</feature>
<feature type="compositionally biased region" description="Polar residues" evidence="1">
    <location>
        <begin position="1303"/>
        <end position="1314"/>
    </location>
</feature>
<protein>
    <submittedName>
        <fullName evidence="2">Uncharacterized protein</fullName>
    </submittedName>
</protein>
<feature type="region of interest" description="Disordered" evidence="1">
    <location>
        <begin position="756"/>
        <end position="775"/>
    </location>
</feature>
<feature type="compositionally biased region" description="Low complexity" evidence="1">
    <location>
        <begin position="1335"/>
        <end position="1345"/>
    </location>
</feature>
<name>A0A8P4KQS9_DICLA</name>
<evidence type="ECO:0000256" key="1">
    <source>
        <dbReference type="SAM" id="MobiDB-lite"/>
    </source>
</evidence>
<feature type="region of interest" description="Disordered" evidence="1">
    <location>
        <begin position="1288"/>
        <end position="1363"/>
    </location>
</feature>
<feature type="compositionally biased region" description="Polar residues" evidence="1">
    <location>
        <begin position="1079"/>
        <end position="1106"/>
    </location>
</feature>
<sequence>MPPSGSTPSSLPEQVPAPPLPPVFNLNMTPNSHGSVTTVPAVAVSQSSTKISTHISYLPKVPSFFSTVPNTSNLNPLSVISMQAPTSPSPLLSIYHPPVVEARKSLTSLLESQMSLATSKPKSRSMYYGLTPAEYVAYGGIRTITSHHSPVPPGVKESSSNKTQSDVAVEELHVSKSDATKQLNGQQDLPSSMEVSAAHSLQPLSIPRDSERIVSHSKDLFEESQSEAHSTGIQSLKTSSMDTIEPELPLGLAQKTMQQSTSDVSTPKASYSEAPIPIPKAGEVHTQSAELFSIGAALNTTPYLTDSSGLLSSSSPLVKVDSNAEIQHSVKGIDIIEKGENEKKPIKGESEVVNATQQSGQIELAPVQSYQTAGGVSLSTANGVNVQLTAKPVKHLADCKNLVIQSPVTELEAKLSGSAIINGAFILGKQQAPKLISETPLPGIVATEAVLHKQREEVNQHIKASSGLTLPNKTNMGNTFPSVTANIEGIFDKIKTEPQVSNIFSKESIIATTGSILPHEPVTASVCSAKYNICTVSAAIQGTKIPQQPSIEIQNHMDSKILENKIHSPGDGLSLKSSQAPSIPNTPTFNTNWGKPTTGTRQPDLSVTAPKSPNLLDIKFSLDMTSNMPTKEPPKYTRTTENVPLMTQYSIGSSAQDKVVQGASFYTNSSRAILEATQATETSLNILAKNTILSSLVNVEPRLPSYPSQVLTELHPQPTNRRVALLTGKTPTEHLPTIPIREENIQTKCVIETRPESNLSQGNKVPNTETKLSNKPSAGLLTVSKSSADVVSPGQPGGVVAIQHSRPVATAQSNRSNLGNNVSIPAVDTKVPHKLHNEVILPVVTDPASQTSFNTVQVSKATVPSSPTMRHVTPKSPKLRSDRPATMPTIDAKPVSGSVAQTKVYANSKAPTANLLAEQSATHITNKTTTITELSPFIQPIIVNKSVPSPPTRTKNSTTSSSSGYAMANIYSVSVDQQTIAKPNQIVSGDNAHPFVNSMNYQTGVKQIKQSVTETKRSIETNIHTVKAQTASHTDLNNPSAINIQPLAETTRTKAPLSPATVTKPWTATRASPLPEQRVGNTPIRTYTPTVPQSPQTSVSLNHTTETKPPSVIIKDHTKSPIMPLRNNTPTSTVQPSAKSIKENISKAEIKSPTTKDTSVLAKSAEVKVHSEKHKIKTNLATNSSKEGKLSSLNTETSTPIHSADPVLTSQPTLKAQPPTKQVVPRPSSATVETKPPPNPVQISSHISNVQPSTELPVENISPAKPATDTVMKPSVVKAAVIDSATPASLPQASVSVKAPSPNRGTSPPSQQKTGFKDRTKTTAAPKEAQAVEPSTKSATSTASSTDKKAIKTETSPSSADLECKESFTKRKFIPMSSKY</sequence>
<feature type="compositionally biased region" description="Polar residues" evidence="1">
    <location>
        <begin position="1"/>
        <end position="10"/>
    </location>
</feature>
<accession>A0A8P4KQS9</accession>
<keyword evidence="3" id="KW-1185">Reference proteome</keyword>
<dbReference type="GeneTree" id="ENSGT00960000186692"/>
<dbReference type="Ensembl" id="ENSDLAT00005068041.1">
    <property type="protein sequence ID" value="ENSDLAP00005078411.1"/>
    <property type="gene ID" value="ENSDLAG00005032447.1"/>
</dbReference>
<feature type="compositionally biased region" description="Polar residues" evidence="1">
    <location>
        <begin position="575"/>
        <end position="610"/>
    </location>
</feature>
<feature type="compositionally biased region" description="Polar residues" evidence="1">
    <location>
        <begin position="180"/>
        <end position="194"/>
    </location>
</feature>
<organism evidence="2 3">
    <name type="scientific">Dicentrarchus labrax</name>
    <name type="common">European seabass</name>
    <name type="synonym">Morone labrax</name>
    <dbReference type="NCBI Taxonomy" id="13489"/>
    <lineage>
        <taxon>Eukaryota</taxon>
        <taxon>Metazoa</taxon>
        <taxon>Chordata</taxon>
        <taxon>Craniata</taxon>
        <taxon>Vertebrata</taxon>
        <taxon>Euteleostomi</taxon>
        <taxon>Actinopterygii</taxon>
        <taxon>Neopterygii</taxon>
        <taxon>Teleostei</taxon>
        <taxon>Neoteleostei</taxon>
        <taxon>Acanthomorphata</taxon>
        <taxon>Eupercaria</taxon>
        <taxon>Moronidae</taxon>
        <taxon>Dicentrarchus</taxon>
    </lineage>
</organism>
<feature type="region of interest" description="Disordered" evidence="1">
    <location>
        <begin position="1073"/>
        <end position="1106"/>
    </location>
</feature>
<dbReference type="Proteomes" id="UP000694389">
    <property type="component" value="Unassembled WGS sequence"/>
</dbReference>
<feature type="compositionally biased region" description="Polar residues" evidence="1">
    <location>
        <begin position="859"/>
        <end position="868"/>
    </location>
</feature>